<evidence type="ECO:0000256" key="3">
    <source>
        <dbReference type="ARBA" id="ARBA00004174"/>
    </source>
</evidence>
<dbReference type="GO" id="GO:0020037">
    <property type="term" value="F:heme binding"/>
    <property type="evidence" value="ECO:0007669"/>
    <property type="project" value="InterPro"/>
</dbReference>
<comment type="similarity">
    <text evidence="5 15">Belongs to the cytochrome P450 family.</text>
</comment>
<keyword evidence="10 15" id="KW-0560">Oxidoreductase</keyword>
<keyword evidence="11 14" id="KW-0408">Iron</keyword>
<evidence type="ECO:0000256" key="9">
    <source>
        <dbReference type="ARBA" id="ARBA00022848"/>
    </source>
</evidence>
<dbReference type="InterPro" id="IPR050196">
    <property type="entry name" value="Cytochrome_P450_Monoox"/>
</dbReference>
<keyword evidence="7 14" id="KW-0479">Metal-binding</keyword>
<dbReference type="PANTHER" id="PTHR24291">
    <property type="entry name" value="CYTOCHROME P450 FAMILY 4"/>
    <property type="match status" value="1"/>
</dbReference>
<evidence type="ECO:0000256" key="5">
    <source>
        <dbReference type="ARBA" id="ARBA00010617"/>
    </source>
</evidence>
<accession>A0A7F5QUX3</accession>
<comment type="cofactor">
    <cofactor evidence="1 14">
        <name>heme</name>
        <dbReference type="ChEBI" id="CHEBI:30413"/>
    </cofactor>
</comment>
<dbReference type="GO" id="GO:0005789">
    <property type="term" value="C:endoplasmic reticulum membrane"/>
    <property type="evidence" value="ECO:0007669"/>
    <property type="project" value="UniProtKB-SubCell"/>
</dbReference>
<dbReference type="PANTHER" id="PTHR24291:SF189">
    <property type="entry name" value="CYTOCHROME P450 4C3-RELATED"/>
    <property type="match status" value="1"/>
</dbReference>
<dbReference type="GO" id="GO:0005506">
    <property type="term" value="F:iron ion binding"/>
    <property type="evidence" value="ECO:0007669"/>
    <property type="project" value="InterPro"/>
</dbReference>
<organism evidence="16 17">
    <name type="scientific">Agrilus planipennis</name>
    <name type="common">Emerald ash borer</name>
    <name type="synonym">Agrilus marcopoli</name>
    <dbReference type="NCBI Taxonomy" id="224129"/>
    <lineage>
        <taxon>Eukaryota</taxon>
        <taxon>Metazoa</taxon>
        <taxon>Ecdysozoa</taxon>
        <taxon>Arthropoda</taxon>
        <taxon>Hexapoda</taxon>
        <taxon>Insecta</taxon>
        <taxon>Pterygota</taxon>
        <taxon>Neoptera</taxon>
        <taxon>Endopterygota</taxon>
        <taxon>Coleoptera</taxon>
        <taxon>Polyphaga</taxon>
        <taxon>Elateriformia</taxon>
        <taxon>Buprestoidea</taxon>
        <taxon>Buprestidae</taxon>
        <taxon>Agrilinae</taxon>
        <taxon>Agrilus</taxon>
    </lineage>
</organism>
<keyword evidence="8" id="KW-0256">Endoplasmic reticulum</keyword>
<dbReference type="OrthoDB" id="1470350at2759"/>
<evidence type="ECO:0000256" key="11">
    <source>
        <dbReference type="ARBA" id="ARBA00023004"/>
    </source>
</evidence>
<evidence type="ECO:0000313" key="16">
    <source>
        <dbReference type="Proteomes" id="UP000192223"/>
    </source>
</evidence>
<evidence type="ECO:0000256" key="14">
    <source>
        <dbReference type="PIRSR" id="PIRSR602403-1"/>
    </source>
</evidence>
<dbReference type="RefSeq" id="XP_025828851.1">
    <property type="nucleotide sequence ID" value="XM_025973066.1"/>
</dbReference>
<dbReference type="AlphaFoldDB" id="A0A7F5QUX3"/>
<dbReference type="Pfam" id="PF00067">
    <property type="entry name" value="p450"/>
    <property type="match status" value="1"/>
</dbReference>
<dbReference type="GO" id="GO:0004497">
    <property type="term" value="F:monooxygenase activity"/>
    <property type="evidence" value="ECO:0007669"/>
    <property type="project" value="UniProtKB-KW"/>
</dbReference>
<dbReference type="PRINTS" id="PR00385">
    <property type="entry name" value="P450"/>
</dbReference>
<proteinExistence type="inferred from homology"/>
<comment type="subcellular location">
    <subcellularLocation>
        <location evidence="4">Endoplasmic reticulum membrane</location>
        <topology evidence="4">Peripheral membrane protein</topology>
    </subcellularLocation>
    <subcellularLocation>
        <location evidence="3">Microsome membrane</location>
        <topology evidence="3">Peripheral membrane protein</topology>
    </subcellularLocation>
</comment>
<keyword evidence="16" id="KW-1185">Reference proteome</keyword>
<evidence type="ECO:0000256" key="10">
    <source>
        <dbReference type="ARBA" id="ARBA00023002"/>
    </source>
</evidence>
<evidence type="ECO:0000256" key="7">
    <source>
        <dbReference type="ARBA" id="ARBA00022723"/>
    </source>
</evidence>
<dbReference type="GeneID" id="112904022"/>
<keyword evidence="9" id="KW-0492">Microsome</keyword>
<dbReference type="CDD" id="cd20628">
    <property type="entry name" value="CYP4"/>
    <property type="match status" value="1"/>
</dbReference>
<keyword evidence="6 14" id="KW-0349">Heme</keyword>
<dbReference type="InterPro" id="IPR002403">
    <property type="entry name" value="Cyt_P450_E_grp-IV"/>
</dbReference>
<name>A0A7F5QUX3_AGRPL</name>
<gene>
    <name evidence="17" type="primary">LOC112904022</name>
</gene>
<evidence type="ECO:0000313" key="17">
    <source>
        <dbReference type="RefSeq" id="XP_025828851.1"/>
    </source>
</evidence>
<protein>
    <submittedName>
        <fullName evidence="17">Cytochrome P450 4c3-like isoform X2</fullName>
    </submittedName>
</protein>
<dbReference type="InterPro" id="IPR036396">
    <property type="entry name" value="Cyt_P450_sf"/>
</dbReference>
<evidence type="ECO:0000256" key="6">
    <source>
        <dbReference type="ARBA" id="ARBA00022617"/>
    </source>
</evidence>
<evidence type="ECO:0000256" key="2">
    <source>
        <dbReference type="ARBA" id="ARBA00003690"/>
    </source>
</evidence>
<keyword evidence="13" id="KW-0472">Membrane</keyword>
<dbReference type="InterPro" id="IPR017972">
    <property type="entry name" value="Cyt_P450_CS"/>
</dbReference>
<feature type="binding site" description="axial binding residue" evidence="14">
    <location>
        <position position="346"/>
    </location>
    <ligand>
        <name>heme</name>
        <dbReference type="ChEBI" id="CHEBI:30413"/>
    </ligand>
    <ligandPart>
        <name>Fe</name>
        <dbReference type="ChEBI" id="CHEBI:18248"/>
    </ligandPart>
</feature>
<comment type="function">
    <text evidence="2">May be involved in the metabolism of insect hormones and in the breakdown of synthetic insecticides.</text>
</comment>
<reference evidence="17" key="1">
    <citation type="submission" date="2025-08" db="UniProtKB">
        <authorList>
            <consortium name="RefSeq"/>
        </authorList>
    </citation>
    <scope>IDENTIFICATION</scope>
    <source>
        <tissue evidence="17">Entire body</tissue>
    </source>
</reference>
<dbReference type="GO" id="GO:0016705">
    <property type="term" value="F:oxidoreductase activity, acting on paired donors, with incorporation or reduction of molecular oxygen"/>
    <property type="evidence" value="ECO:0007669"/>
    <property type="project" value="InterPro"/>
</dbReference>
<dbReference type="PROSITE" id="PS00086">
    <property type="entry name" value="CYTOCHROME_P450"/>
    <property type="match status" value="1"/>
</dbReference>
<dbReference type="Proteomes" id="UP000192223">
    <property type="component" value="Unplaced"/>
</dbReference>
<evidence type="ECO:0000256" key="15">
    <source>
        <dbReference type="RuleBase" id="RU000461"/>
    </source>
</evidence>
<evidence type="ECO:0000256" key="8">
    <source>
        <dbReference type="ARBA" id="ARBA00022824"/>
    </source>
</evidence>
<evidence type="ECO:0000256" key="12">
    <source>
        <dbReference type="ARBA" id="ARBA00023033"/>
    </source>
</evidence>
<dbReference type="Gene3D" id="1.10.630.10">
    <property type="entry name" value="Cytochrome P450"/>
    <property type="match status" value="1"/>
</dbReference>
<evidence type="ECO:0000256" key="1">
    <source>
        <dbReference type="ARBA" id="ARBA00001971"/>
    </source>
</evidence>
<keyword evidence="12 15" id="KW-0503">Monooxygenase</keyword>
<dbReference type="InterPro" id="IPR001128">
    <property type="entry name" value="Cyt_P450"/>
</dbReference>
<evidence type="ECO:0000256" key="13">
    <source>
        <dbReference type="ARBA" id="ARBA00023136"/>
    </source>
</evidence>
<sequence length="399" mass="46496">MTSPEDIEKVLSSSVNIDKSFSYHLLHNWLGTGLVTSTGQKWQNRRKILTPAFHFNILKSFSNVFIRQTEELVKKLDLECSKPFTNVSQLIYECTIKIIAETAMCTKFDNDNRDNEEYMKNVHRMGVISTKRLLRPWLYPQIFYCLTEMYRMERNAVKVLHEITTRMIRKRLNEFRLSSNIVKEEQPEETCSGKLRQPMLDLLIKLMVENGNIDEHGIREEVDTFMFGGHDTVATSLGFSLMLLACHQEIQDLQGLSYMEMFIKESLRLYPSVPQISRRLDEPITTASGFYLPKDTEVYIHIVDLHLNEELWPDPYRFDPDRFLPEATKHRHPFAYIPFSAGPRNCIGQKFAMLEMKAILAGVVRSFRLTAVDTPDTLIHVADFVSRTKNEIKVKFERL</sequence>
<evidence type="ECO:0000256" key="4">
    <source>
        <dbReference type="ARBA" id="ARBA00004406"/>
    </source>
</evidence>
<dbReference type="SUPFAM" id="SSF48264">
    <property type="entry name" value="Cytochrome P450"/>
    <property type="match status" value="1"/>
</dbReference>
<dbReference type="PRINTS" id="PR00465">
    <property type="entry name" value="EP450IV"/>
</dbReference>